<name>A0A0S4MIQ5_ECHMU</name>
<dbReference type="SUPFAM" id="SSF53067">
    <property type="entry name" value="Actin-like ATPase domain"/>
    <property type="match status" value="1"/>
</dbReference>
<evidence type="ECO:0000313" key="5">
    <source>
        <dbReference type="EMBL" id="CUT98669.1"/>
    </source>
</evidence>
<comment type="similarity">
    <text evidence="1">Belongs to the heat shock protein 70 family.</text>
</comment>
<feature type="compositionally biased region" description="Acidic residues" evidence="4">
    <location>
        <begin position="244"/>
        <end position="256"/>
    </location>
</feature>
<keyword evidence="2" id="KW-0547">Nucleotide-binding</keyword>
<dbReference type="Pfam" id="PF00012">
    <property type="entry name" value="HSP70"/>
    <property type="match status" value="1"/>
</dbReference>
<dbReference type="Gene3D" id="3.90.640.10">
    <property type="entry name" value="Actin, Chain A, domain 4"/>
    <property type="match status" value="1"/>
</dbReference>
<dbReference type="InterPro" id="IPR013126">
    <property type="entry name" value="Hsp_70_fam"/>
</dbReference>
<organism evidence="5 6">
    <name type="scientific">Echinococcus multilocularis</name>
    <name type="common">Fox tapeworm</name>
    <dbReference type="NCBI Taxonomy" id="6211"/>
    <lineage>
        <taxon>Eukaryota</taxon>
        <taxon>Metazoa</taxon>
        <taxon>Spiralia</taxon>
        <taxon>Lophotrochozoa</taxon>
        <taxon>Platyhelminthes</taxon>
        <taxon>Cestoda</taxon>
        <taxon>Eucestoda</taxon>
        <taxon>Cyclophyllidea</taxon>
        <taxon>Taeniidae</taxon>
        <taxon>Echinococcus</taxon>
    </lineage>
</organism>
<evidence type="ECO:0000256" key="4">
    <source>
        <dbReference type="SAM" id="MobiDB-lite"/>
    </source>
</evidence>
<dbReference type="GO" id="GO:0140662">
    <property type="term" value="F:ATP-dependent protein folding chaperone"/>
    <property type="evidence" value="ECO:0007669"/>
    <property type="project" value="InterPro"/>
</dbReference>
<accession>A0A0S4MIQ5</accession>
<reference evidence="5" key="1">
    <citation type="journal article" date="2013" name="Nature">
        <title>The genomes of four tapeworm species reveal adaptations to parasitism.</title>
        <authorList>
            <person name="Tsai I.J."/>
            <person name="Zarowiecki M."/>
            <person name="Holroyd N."/>
            <person name="Garciarrubio A."/>
            <person name="Sanchez-Flores A."/>
            <person name="Brooks K.L."/>
            <person name="Tracey A."/>
            <person name="Bobes R.J."/>
            <person name="Fragoso G."/>
            <person name="Sciutto E."/>
            <person name="Aslett M."/>
            <person name="Beasley H."/>
            <person name="Bennett H.M."/>
            <person name="Cai J."/>
            <person name="Camicia F."/>
            <person name="Clark R."/>
            <person name="Cucher M."/>
            <person name="De Silva N."/>
            <person name="Day T.A."/>
            <person name="Deplazes P."/>
            <person name="Estrada K."/>
            <person name="Fernandez C."/>
            <person name="Holland P.W."/>
            <person name="Hou J."/>
            <person name="Hu S."/>
            <person name="Huckvale T."/>
            <person name="Hung S.S."/>
            <person name="Kamenetzky L."/>
            <person name="Keane J.A."/>
            <person name="Kiss F."/>
            <person name="Koziol U."/>
            <person name="Lambert O."/>
            <person name="Liu K."/>
            <person name="Luo X."/>
            <person name="Luo Y."/>
            <person name="Macchiaroli N."/>
            <person name="Nichol S."/>
            <person name="Paps J."/>
            <person name="Parkinson J."/>
            <person name="Pouchkina-Stantcheva N."/>
            <person name="Riddiford N."/>
            <person name="Rosenzvit M."/>
            <person name="Salinas G."/>
            <person name="Wasmuth J.D."/>
            <person name="Zamanian M."/>
            <person name="Zheng Y."/>
            <person name="Cai X."/>
            <person name="Soberon X."/>
            <person name="Olson P.D."/>
            <person name="Laclette J.P."/>
            <person name="Brehm K."/>
            <person name="Berriman M."/>
            <person name="Garciarrubio A."/>
            <person name="Bobes R.J."/>
            <person name="Fragoso G."/>
            <person name="Sanchez-Flores A."/>
            <person name="Estrada K."/>
            <person name="Cevallos M.A."/>
            <person name="Morett E."/>
            <person name="Gonzalez V."/>
            <person name="Portillo T."/>
            <person name="Ochoa-Leyva A."/>
            <person name="Jose M.V."/>
            <person name="Sciutto E."/>
            <person name="Landa A."/>
            <person name="Jimenez L."/>
            <person name="Valdes V."/>
            <person name="Carrero J.C."/>
            <person name="Larralde C."/>
            <person name="Morales-Montor J."/>
            <person name="Limon-Lason J."/>
            <person name="Soberon X."/>
            <person name="Laclette J.P."/>
        </authorList>
    </citation>
    <scope>NUCLEOTIDE SEQUENCE [LARGE SCALE GENOMIC DNA]</scope>
</reference>
<dbReference type="EMBL" id="LN902843">
    <property type="protein sequence ID" value="CUT98669.1"/>
    <property type="molecule type" value="Genomic_DNA"/>
</dbReference>
<sequence length="318" mass="34945">MKVIDRLREAREEAKRTLSSAVSTNMEVDALFDGADFSVNLKWVKFGQICSDLFSQMTDLLETVLNIIGGGSTRILKVHKLLQKFFAAGNLNKCINPDEAVAYGAMLLAANLTGDKSMVAEDLILLKGVTSLSLGVKTEGGVISMVTMCDPRSSTKRIGFHQTVEDSQETALVKVYKVCSPFWIPDNFIQLLGNFVSIFAEWYFVDNACKNVGTPLCVNLTLFRALRVAHRNKKEGRGEKEENGNEEGEEEEDEMTPGEAFNLATVGSSGEGFLRTGTLVVELDTSPPPTSSFCFSFSVSHIAFTYLDLPTSIHVEEE</sequence>
<keyword evidence="5" id="KW-0346">Stress response</keyword>
<dbReference type="AlphaFoldDB" id="A0A0S4MIQ5"/>
<protein>
    <submittedName>
        <fullName evidence="5">Heat shock protein 70</fullName>
    </submittedName>
</protein>
<evidence type="ECO:0000256" key="2">
    <source>
        <dbReference type="ARBA" id="ARBA00022741"/>
    </source>
</evidence>
<dbReference type="InterPro" id="IPR043129">
    <property type="entry name" value="ATPase_NBD"/>
</dbReference>
<evidence type="ECO:0000313" key="6">
    <source>
        <dbReference type="Proteomes" id="UP000017246"/>
    </source>
</evidence>
<dbReference type="OrthoDB" id="2753769at2759"/>
<dbReference type="Gene3D" id="3.30.420.40">
    <property type="match status" value="2"/>
</dbReference>
<keyword evidence="3" id="KW-0067">ATP-binding</keyword>
<dbReference type="PANTHER" id="PTHR19375">
    <property type="entry name" value="HEAT SHOCK PROTEIN 70KDA"/>
    <property type="match status" value="1"/>
</dbReference>
<evidence type="ECO:0000256" key="1">
    <source>
        <dbReference type="ARBA" id="ARBA00007381"/>
    </source>
</evidence>
<dbReference type="Proteomes" id="UP000017246">
    <property type="component" value="Unassembled WGS sequence"/>
</dbReference>
<keyword evidence="6" id="KW-1185">Reference proteome</keyword>
<dbReference type="STRING" id="6211.A0A0S4MIQ5"/>
<evidence type="ECO:0000256" key="3">
    <source>
        <dbReference type="ARBA" id="ARBA00022840"/>
    </source>
</evidence>
<feature type="region of interest" description="Disordered" evidence="4">
    <location>
        <begin position="233"/>
        <end position="258"/>
    </location>
</feature>
<dbReference type="GO" id="GO:0005524">
    <property type="term" value="F:ATP binding"/>
    <property type="evidence" value="ECO:0007669"/>
    <property type="project" value="UniProtKB-KW"/>
</dbReference>
<proteinExistence type="inferred from homology"/>
<reference evidence="5" key="2">
    <citation type="submission" date="2015-11" db="EMBL/GenBank/DDBJ databases">
        <authorList>
            <person name="Zhang Y."/>
            <person name="Guo Z."/>
        </authorList>
    </citation>
    <scope>NUCLEOTIDE SEQUENCE</scope>
</reference>